<protein>
    <recommendedName>
        <fullName evidence="3">Nitrous oxide-stimulated promoter</fullName>
    </recommendedName>
</protein>
<evidence type="ECO:0000313" key="2">
    <source>
        <dbReference type="Proteomes" id="UP000036356"/>
    </source>
</evidence>
<dbReference type="NCBIfam" id="NF007714">
    <property type="entry name" value="PRK10410.1-2"/>
    <property type="match status" value="1"/>
</dbReference>
<keyword evidence="2" id="KW-1185">Reference proteome</keyword>
<dbReference type="PATRIC" id="fig|476652.3.peg.484"/>
<dbReference type="STRING" id="476652.DEAC_c04790"/>
<evidence type="ECO:0008006" key="3">
    <source>
        <dbReference type="Google" id="ProtNLM"/>
    </source>
</evidence>
<name>A0A0J1FVD7_9FIRM</name>
<evidence type="ECO:0000313" key="1">
    <source>
        <dbReference type="EMBL" id="KLU67267.1"/>
    </source>
</evidence>
<dbReference type="InterPro" id="IPR020483">
    <property type="entry name" value="Uncharacterised_YgbA"/>
</dbReference>
<accession>A0A0J1FVD7</accession>
<proteinExistence type="predicted"/>
<organism evidence="1 2">
    <name type="scientific">Desulfosporosinus acididurans</name>
    <dbReference type="NCBI Taxonomy" id="476652"/>
    <lineage>
        <taxon>Bacteria</taxon>
        <taxon>Bacillati</taxon>
        <taxon>Bacillota</taxon>
        <taxon>Clostridia</taxon>
        <taxon>Eubacteriales</taxon>
        <taxon>Desulfitobacteriaceae</taxon>
        <taxon>Desulfosporosinus</taxon>
    </lineage>
</organism>
<reference evidence="1 2" key="1">
    <citation type="submission" date="2015-06" db="EMBL/GenBank/DDBJ databases">
        <title>Draft genome of the moderately acidophilic sulfate reducer Candidatus Desulfosporosinus acididurans strain M1.</title>
        <authorList>
            <person name="Poehlein A."/>
            <person name="Petzsch P."/>
            <person name="Johnson B.D."/>
            <person name="Schloemann M."/>
            <person name="Daniel R."/>
            <person name="Muehling M."/>
        </authorList>
    </citation>
    <scope>NUCLEOTIDE SEQUENCE [LARGE SCALE GENOMIC DNA]</scope>
    <source>
        <strain evidence="1 2">M1</strain>
    </source>
</reference>
<gene>
    <name evidence="1" type="ORF">DEAC_c04790</name>
</gene>
<comment type="caution">
    <text evidence="1">The sequence shown here is derived from an EMBL/GenBank/DDBJ whole genome shotgun (WGS) entry which is preliminary data.</text>
</comment>
<dbReference type="AlphaFoldDB" id="A0A0J1FVD7"/>
<dbReference type="EMBL" id="LDZY01000002">
    <property type="protein sequence ID" value="KLU67267.1"/>
    <property type="molecule type" value="Genomic_DNA"/>
</dbReference>
<dbReference type="Pfam" id="PF11756">
    <property type="entry name" value="YgbA_NO"/>
    <property type="match status" value="1"/>
</dbReference>
<dbReference type="Proteomes" id="UP000036356">
    <property type="component" value="Unassembled WGS sequence"/>
</dbReference>
<sequence length="106" mass="12574">MMSKMLDQEKKTVRTMLRLYCKDHHHTQEGLCPECQVLERYAMTRLDHCRFGDQKTSCGKCPVHCYKPEMRERMVKIMRYAGPKMVFSHPLMAFRHLITGIKKPSK</sequence>